<keyword evidence="3" id="KW-0804">Transcription</keyword>
<dbReference type="EMBL" id="FZPA01000008">
    <property type="protein sequence ID" value="SNS96877.1"/>
    <property type="molecule type" value="Genomic_DNA"/>
</dbReference>
<dbReference type="CDD" id="cd04785">
    <property type="entry name" value="HTH_CadR-PbrR-like"/>
    <property type="match status" value="1"/>
</dbReference>
<evidence type="ECO:0000313" key="5">
    <source>
        <dbReference type="EMBL" id="SNS96877.1"/>
    </source>
</evidence>
<dbReference type="GO" id="GO:0003700">
    <property type="term" value="F:DNA-binding transcription factor activity"/>
    <property type="evidence" value="ECO:0007669"/>
    <property type="project" value="InterPro"/>
</dbReference>
<dbReference type="PANTHER" id="PTHR30204:SF92">
    <property type="entry name" value="HTH-TYPE TRANSCRIPTIONAL REGULATOR ZNTR"/>
    <property type="match status" value="1"/>
</dbReference>
<accession>A0A239ITG0</accession>
<evidence type="ECO:0000313" key="6">
    <source>
        <dbReference type="Proteomes" id="UP000198339"/>
    </source>
</evidence>
<dbReference type="PROSITE" id="PS50937">
    <property type="entry name" value="HTH_MERR_2"/>
    <property type="match status" value="1"/>
</dbReference>
<dbReference type="GO" id="GO:0003677">
    <property type="term" value="F:DNA binding"/>
    <property type="evidence" value="ECO:0007669"/>
    <property type="project" value="UniProtKB-KW"/>
</dbReference>
<dbReference type="PANTHER" id="PTHR30204">
    <property type="entry name" value="REDOX-CYCLING DRUG-SENSING TRANSCRIPTIONAL ACTIVATOR SOXR"/>
    <property type="match status" value="1"/>
</dbReference>
<name>A0A239ITG0_9SPHN</name>
<dbReference type="InterPro" id="IPR009061">
    <property type="entry name" value="DNA-bd_dom_put_sf"/>
</dbReference>
<dbReference type="RefSeq" id="WP_089216260.1">
    <property type="nucleotide sequence ID" value="NZ_FZPA01000008.1"/>
</dbReference>
<evidence type="ECO:0000256" key="1">
    <source>
        <dbReference type="ARBA" id="ARBA00023015"/>
    </source>
</evidence>
<dbReference type="Pfam" id="PF00376">
    <property type="entry name" value="MerR"/>
    <property type="match status" value="1"/>
</dbReference>
<dbReference type="SMART" id="SM00422">
    <property type="entry name" value="HTH_MERR"/>
    <property type="match status" value="1"/>
</dbReference>
<organism evidence="5 6">
    <name type="scientific">Sphingopyxis indica</name>
    <dbReference type="NCBI Taxonomy" id="436663"/>
    <lineage>
        <taxon>Bacteria</taxon>
        <taxon>Pseudomonadati</taxon>
        <taxon>Pseudomonadota</taxon>
        <taxon>Alphaproteobacteria</taxon>
        <taxon>Sphingomonadales</taxon>
        <taxon>Sphingomonadaceae</taxon>
        <taxon>Sphingopyxis</taxon>
    </lineage>
</organism>
<evidence type="ECO:0000259" key="4">
    <source>
        <dbReference type="PROSITE" id="PS50937"/>
    </source>
</evidence>
<dbReference type="SUPFAM" id="SSF46955">
    <property type="entry name" value="Putative DNA-binding domain"/>
    <property type="match status" value="1"/>
</dbReference>
<dbReference type="AlphaFoldDB" id="A0A239ITG0"/>
<sequence>MTKRLAIGDLARQTGTKVNTIRFYEDIGLLPRALRTASGRRTYGAADVRRLAFIRHSRGLGFSVEEIRSLLALADEPERDCAEAAAIARRHLRDIEMRIARLETLRDALADVAISCEGGRAADCRVIEAIAGAELPVEV</sequence>
<dbReference type="Gene3D" id="1.10.1660.10">
    <property type="match status" value="1"/>
</dbReference>
<evidence type="ECO:0000256" key="3">
    <source>
        <dbReference type="ARBA" id="ARBA00023163"/>
    </source>
</evidence>
<dbReference type="InterPro" id="IPR000551">
    <property type="entry name" value="MerR-type_HTH_dom"/>
</dbReference>
<dbReference type="InterPro" id="IPR047057">
    <property type="entry name" value="MerR_fam"/>
</dbReference>
<feature type="domain" description="HTH merR-type" evidence="4">
    <location>
        <begin position="4"/>
        <end position="73"/>
    </location>
</feature>
<gene>
    <name evidence="5" type="ORF">SAMN06295955_108153</name>
</gene>
<keyword evidence="2" id="KW-0238">DNA-binding</keyword>
<reference evidence="5 6" key="1">
    <citation type="submission" date="2017-06" db="EMBL/GenBank/DDBJ databases">
        <authorList>
            <person name="Kim H.J."/>
            <person name="Triplett B.A."/>
        </authorList>
    </citation>
    <scope>NUCLEOTIDE SEQUENCE [LARGE SCALE GENOMIC DNA]</scope>
    <source>
        <strain evidence="5 6">DS15</strain>
    </source>
</reference>
<proteinExistence type="predicted"/>
<dbReference type="Proteomes" id="UP000198339">
    <property type="component" value="Unassembled WGS sequence"/>
</dbReference>
<keyword evidence="6" id="KW-1185">Reference proteome</keyword>
<protein>
    <submittedName>
        <fullName evidence="5">Transcriptional regulator, MerR family</fullName>
    </submittedName>
</protein>
<dbReference type="PRINTS" id="PR00040">
    <property type="entry name" value="HTHMERR"/>
</dbReference>
<keyword evidence="1" id="KW-0805">Transcription regulation</keyword>
<dbReference type="InterPro" id="IPR015358">
    <property type="entry name" value="Tscrpt_reg_MerR_DNA-bd"/>
</dbReference>
<dbReference type="OrthoDB" id="9802944at2"/>
<evidence type="ECO:0000256" key="2">
    <source>
        <dbReference type="ARBA" id="ARBA00023125"/>
    </source>
</evidence>
<dbReference type="Pfam" id="PF09278">
    <property type="entry name" value="MerR-DNA-bind"/>
    <property type="match status" value="1"/>
</dbReference>